<name>A0ABS0XPX1_9SPHN</name>
<evidence type="ECO:0000256" key="1">
    <source>
        <dbReference type="SAM" id="MobiDB-lite"/>
    </source>
</evidence>
<evidence type="ECO:0008006" key="4">
    <source>
        <dbReference type="Google" id="ProtNLM"/>
    </source>
</evidence>
<feature type="region of interest" description="Disordered" evidence="1">
    <location>
        <begin position="149"/>
        <end position="168"/>
    </location>
</feature>
<evidence type="ECO:0000313" key="2">
    <source>
        <dbReference type="EMBL" id="MBJ6122097.1"/>
    </source>
</evidence>
<keyword evidence="3" id="KW-1185">Reference proteome</keyword>
<sequence>MWREAIIVLTALSIEGCGKRDDENAMAANSFVPPVTQAPAPLPGQEHASPLTAYVGHYPRDAVAGVSFFDRTEVANALIEAVPDEKVRRMMIGPDATRTPIFQTGRRIAAYGCEQHNCGDHNWTIYTAIDGNADQAAVCYHQAETMGDASRWTTRSGTTRKPGACPSA</sequence>
<proteinExistence type="predicted"/>
<organism evidence="2 3">
    <name type="scientific">Sphingomonas mollis</name>
    <dbReference type="NCBI Taxonomy" id="2795726"/>
    <lineage>
        <taxon>Bacteria</taxon>
        <taxon>Pseudomonadati</taxon>
        <taxon>Pseudomonadota</taxon>
        <taxon>Alphaproteobacteria</taxon>
        <taxon>Sphingomonadales</taxon>
        <taxon>Sphingomonadaceae</taxon>
        <taxon>Sphingomonas</taxon>
    </lineage>
</organism>
<gene>
    <name evidence="2" type="ORF">JAO74_09865</name>
</gene>
<dbReference type="EMBL" id="JAELXS010000005">
    <property type="protein sequence ID" value="MBJ6122097.1"/>
    <property type="molecule type" value="Genomic_DNA"/>
</dbReference>
<reference evidence="3" key="1">
    <citation type="submission" date="2020-12" db="EMBL/GenBank/DDBJ databases">
        <title>Hymenobacter sp.</title>
        <authorList>
            <person name="Kim M.K."/>
        </authorList>
    </citation>
    <scope>NUCLEOTIDE SEQUENCE [LARGE SCALE GENOMIC DNA]</scope>
    <source>
        <strain evidence="3">BT553</strain>
    </source>
</reference>
<evidence type="ECO:0000313" key="3">
    <source>
        <dbReference type="Proteomes" id="UP000640426"/>
    </source>
</evidence>
<comment type="caution">
    <text evidence="2">The sequence shown here is derived from an EMBL/GenBank/DDBJ whole genome shotgun (WGS) entry which is preliminary data.</text>
</comment>
<dbReference type="RefSeq" id="WP_199037503.1">
    <property type="nucleotide sequence ID" value="NZ_JAELXS010000005.1"/>
</dbReference>
<dbReference type="Proteomes" id="UP000640426">
    <property type="component" value="Unassembled WGS sequence"/>
</dbReference>
<accession>A0ABS0XPX1</accession>
<protein>
    <recommendedName>
        <fullName evidence="4">Inhibitor of vertebrate lysozyme</fullName>
    </recommendedName>
</protein>